<keyword evidence="7" id="KW-1133">Transmembrane helix</keyword>
<evidence type="ECO:0000256" key="7">
    <source>
        <dbReference type="SAM" id="Phobius"/>
    </source>
</evidence>
<reference evidence="10" key="1">
    <citation type="submission" date="2019-06" db="EMBL/GenBank/DDBJ databases">
        <title>The complete genome of Emcibacter congregatus ZYLT.</title>
        <authorList>
            <person name="Zhao Z."/>
        </authorList>
    </citation>
    <scope>NUCLEOTIDE SEQUENCE [LARGE SCALE GENOMIC DNA]</scope>
    <source>
        <strain evidence="10">MCCC 1A06723</strain>
    </source>
</reference>
<feature type="transmembrane region" description="Helical" evidence="7">
    <location>
        <begin position="321"/>
        <end position="339"/>
    </location>
</feature>
<dbReference type="GO" id="GO:0016747">
    <property type="term" value="F:acyltransferase activity, transferring groups other than amino-acyl groups"/>
    <property type="evidence" value="ECO:0007669"/>
    <property type="project" value="InterPro"/>
</dbReference>
<dbReference type="InterPro" id="IPR017867">
    <property type="entry name" value="Tyr_phospatase_low_mol_wt"/>
</dbReference>
<proteinExistence type="inferred from homology"/>
<feature type="transmembrane region" description="Helical" evidence="7">
    <location>
        <begin position="251"/>
        <end position="268"/>
    </location>
</feature>
<dbReference type="Pfam" id="PF01451">
    <property type="entry name" value="LMWPc"/>
    <property type="match status" value="1"/>
</dbReference>
<evidence type="ECO:0000256" key="1">
    <source>
        <dbReference type="ARBA" id="ARBA00011063"/>
    </source>
</evidence>
<feature type="transmembrane region" description="Helical" evidence="7">
    <location>
        <begin position="201"/>
        <end position="221"/>
    </location>
</feature>
<feature type="active site" evidence="6">
    <location>
        <position position="410"/>
    </location>
</feature>
<dbReference type="Proteomes" id="UP000319148">
    <property type="component" value="Unassembled WGS sequence"/>
</dbReference>
<feature type="transmembrane region" description="Helical" evidence="7">
    <location>
        <begin position="35"/>
        <end position="55"/>
    </location>
</feature>
<dbReference type="Pfam" id="PF01757">
    <property type="entry name" value="Acyl_transf_3"/>
    <property type="match status" value="1"/>
</dbReference>
<feature type="domain" description="Phosphotyrosine protein phosphatase I" evidence="8">
    <location>
        <begin position="398"/>
        <end position="540"/>
    </location>
</feature>
<keyword evidence="4" id="KW-0904">Protein phosphatase</keyword>
<evidence type="ECO:0000256" key="2">
    <source>
        <dbReference type="ARBA" id="ARBA00013064"/>
    </source>
</evidence>
<dbReference type="PANTHER" id="PTHR11717:SF31">
    <property type="entry name" value="LOW MOLECULAR WEIGHT PROTEIN-TYROSINE-PHOSPHATASE ETP-RELATED"/>
    <property type="match status" value="1"/>
</dbReference>
<dbReference type="RefSeq" id="WP_139938329.1">
    <property type="nucleotide sequence ID" value="NZ_JBHSYP010000022.1"/>
</dbReference>
<dbReference type="GO" id="GO:0004725">
    <property type="term" value="F:protein tyrosine phosphatase activity"/>
    <property type="evidence" value="ECO:0007669"/>
    <property type="project" value="UniProtKB-EC"/>
</dbReference>
<evidence type="ECO:0000256" key="4">
    <source>
        <dbReference type="ARBA" id="ARBA00022912"/>
    </source>
</evidence>
<feature type="transmembrane region" description="Helical" evidence="7">
    <location>
        <begin position="76"/>
        <end position="98"/>
    </location>
</feature>
<dbReference type="SMART" id="SM00226">
    <property type="entry name" value="LMWPc"/>
    <property type="match status" value="1"/>
</dbReference>
<feature type="active site" description="Proton donor" evidence="6">
    <location>
        <position position="514"/>
    </location>
</feature>
<organism evidence="9 10">
    <name type="scientific">Emcibacter nanhaiensis</name>
    <dbReference type="NCBI Taxonomy" id="1505037"/>
    <lineage>
        <taxon>Bacteria</taxon>
        <taxon>Pseudomonadati</taxon>
        <taxon>Pseudomonadota</taxon>
        <taxon>Alphaproteobacteria</taxon>
        <taxon>Emcibacterales</taxon>
        <taxon>Emcibacteraceae</taxon>
        <taxon>Emcibacter</taxon>
    </lineage>
</organism>
<dbReference type="InterPro" id="IPR002656">
    <property type="entry name" value="Acyl_transf_3_dom"/>
</dbReference>
<dbReference type="InterPro" id="IPR036196">
    <property type="entry name" value="Ptyr_pPase_sf"/>
</dbReference>
<keyword evidence="3" id="KW-0378">Hydrolase</keyword>
<feature type="active site" description="Nucleophile" evidence="6">
    <location>
        <position position="404"/>
    </location>
</feature>
<name>A0A501PRC8_9PROT</name>
<protein>
    <recommendedName>
        <fullName evidence="2">protein-tyrosine-phosphatase</fullName>
        <ecNumber evidence="2">3.1.3.48</ecNumber>
    </recommendedName>
</protein>
<evidence type="ECO:0000313" key="10">
    <source>
        <dbReference type="Proteomes" id="UP000319148"/>
    </source>
</evidence>
<feature type="transmembrane region" description="Helical" evidence="7">
    <location>
        <begin position="167"/>
        <end position="189"/>
    </location>
</feature>
<comment type="caution">
    <text evidence="9">The sequence shown here is derived from an EMBL/GenBank/DDBJ whole genome shotgun (WGS) entry which is preliminary data.</text>
</comment>
<dbReference type="PANTHER" id="PTHR11717">
    <property type="entry name" value="LOW MOLECULAR WEIGHT PROTEIN TYROSINE PHOSPHATASE"/>
    <property type="match status" value="1"/>
</dbReference>
<dbReference type="InterPro" id="IPR023485">
    <property type="entry name" value="Ptyr_pPase"/>
</dbReference>
<feature type="transmembrane region" description="Helical" evidence="7">
    <location>
        <begin position="12"/>
        <end position="29"/>
    </location>
</feature>
<feature type="transmembrane region" description="Helical" evidence="7">
    <location>
        <begin position="113"/>
        <end position="131"/>
    </location>
</feature>
<dbReference type="SUPFAM" id="SSF52788">
    <property type="entry name" value="Phosphotyrosine protein phosphatases I"/>
    <property type="match status" value="1"/>
</dbReference>
<dbReference type="Gene3D" id="3.40.50.2300">
    <property type="match status" value="1"/>
</dbReference>
<sequence>MTRLFSIYLDLLRFFAAFMVLLFHSKLLYNPHHTLFNLGHEAVIIFFVLSGYVIAFTAENKEKTLKAYAIARVARIYSVAIPAIFITLLVDTIGFNLLNSQAYPIGYQVWDLIPVRIISALVFSGELWGLSIQTFSNVPYWSLNYEVWYYIGFAALCFVPGKKRFYLFALVCLIVGPKILLLMPLWWLGVYLYRSDRLRHIGLAIATLLLLVSGAGIYSYIHFRIGSWGWDTLEAFMGAENHKNLAFSRQFISDYLLGIFIGMHFVAMRGICNSLEKFPVWLEKIIRNIAGSTFTLYLTHMPLLLFYRAAFYEETMSGQKYAFILGLTVVTAYLIARVTENKKHVWKRWVQTVFDQVEKYIDRKYGTIRGWVRLFIANLMWRFGPYRKYSHLRKEDVRRLVFVCHGNICRSPFAHHLMVKLSPDVPVVSIGLSTSTGLEAYPMAIDVAKDYDVDLESHRATDLEDFEVRDGDLFLVMEDRHIKKLEPYLQSTDKDVQIALLGLWASPRMALLYDPHRLSREYFSTCFMRIQQALTSLKKELGKSDITS</sequence>
<accession>A0A501PRC8</accession>
<feature type="transmembrane region" description="Helical" evidence="7">
    <location>
        <begin position="143"/>
        <end position="161"/>
    </location>
</feature>
<dbReference type="AlphaFoldDB" id="A0A501PRC8"/>
<evidence type="ECO:0000259" key="8">
    <source>
        <dbReference type="SMART" id="SM00226"/>
    </source>
</evidence>
<keyword evidence="10" id="KW-1185">Reference proteome</keyword>
<dbReference type="PRINTS" id="PR00719">
    <property type="entry name" value="LMWPTPASE"/>
</dbReference>
<evidence type="ECO:0000256" key="3">
    <source>
        <dbReference type="ARBA" id="ARBA00022801"/>
    </source>
</evidence>
<feature type="transmembrane region" description="Helical" evidence="7">
    <location>
        <begin position="289"/>
        <end position="309"/>
    </location>
</feature>
<gene>
    <name evidence="9" type="ORF">FIV46_03080</name>
</gene>
<evidence type="ECO:0000256" key="5">
    <source>
        <dbReference type="ARBA" id="ARBA00051722"/>
    </source>
</evidence>
<evidence type="ECO:0000256" key="6">
    <source>
        <dbReference type="PIRSR" id="PIRSR617867-1"/>
    </source>
</evidence>
<keyword evidence="7" id="KW-0472">Membrane</keyword>
<dbReference type="OrthoDB" id="9796461at2"/>
<comment type="catalytic activity">
    <reaction evidence="5">
        <text>O-phospho-L-tyrosyl-[protein] + H2O = L-tyrosyl-[protein] + phosphate</text>
        <dbReference type="Rhea" id="RHEA:10684"/>
        <dbReference type="Rhea" id="RHEA-COMP:10136"/>
        <dbReference type="Rhea" id="RHEA-COMP:20101"/>
        <dbReference type="ChEBI" id="CHEBI:15377"/>
        <dbReference type="ChEBI" id="CHEBI:43474"/>
        <dbReference type="ChEBI" id="CHEBI:46858"/>
        <dbReference type="ChEBI" id="CHEBI:61978"/>
        <dbReference type="EC" id="3.1.3.48"/>
    </reaction>
</comment>
<dbReference type="EC" id="3.1.3.48" evidence="2"/>
<keyword evidence="7" id="KW-0812">Transmembrane</keyword>
<dbReference type="InterPro" id="IPR050438">
    <property type="entry name" value="LMW_PTPase"/>
</dbReference>
<comment type="similarity">
    <text evidence="1">Belongs to the low molecular weight phosphotyrosine protein phosphatase family.</text>
</comment>
<dbReference type="EMBL" id="VFIY01000004">
    <property type="protein sequence ID" value="TPD63079.1"/>
    <property type="molecule type" value="Genomic_DNA"/>
</dbReference>
<evidence type="ECO:0000313" key="9">
    <source>
        <dbReference type="EMBL" id="TPD63079.1"/>
    </source>
</evidence>